<keyword evidence="2" id="KW-0805">Transcription regulation</keyword>
<evidence type="ECO:0008006" key="9">
    <source>
        <dbReference type="Google" id="ProtNLM"/>
    </source>
</evidence>
<dbReference type="PANTHER" id="PTHR34269:SF11">
    <property type="entry name" value="B3 DOMAIN PROTEIN"/>
    <property type="match status" value="1"/>
</dbReference>
<keyword evidence="3" id="KW-0238">DNA-binding</keyword>
<proteinExistence type="predicted"/>
<dbReference type="Gene3D" id="2.40.330.10">
    <property type="entry name" value="DNA-binding pseudobarrel domain"/>
    <property type="match status" value="1"/>
</dbReference>
<evidence type="ECO:0000313" key="7">
    <source>
        <dbReference type="EMBL" id="GMI96224.1"/>
    </source>
</evidence>
<dbReference type="SUPFAM" id="SSF101936">
    <property type="entry name" value="DNA-binding pseudobarrel domain"/>
    <property type="match status" value="1"/>
</dbReference>
<keyword evidence="8" id="KW-1185">Reference proteome</keyword>
<dbReference type="InterPro" id="IPR015300">
    <property type="entry name" value="DNA-bd_pseudobarrel_sf"/>
</dbReference>
<evidence type="ECO:0000313" key="8">
    <source>
        <dbReference type="Proteomes" id="UP001165190"/>
    </source>
</evidence>
<keyword evidence="4" id="KW-0804">Transcription</keyword>
<evidence type="ECO:0000256" key="1">
    <source>
        <dbReference type="ARBA" id="ARBA00004123"/>
    </source>
</evidence>
<sequence>MPDRKLIFFNFMDDGGGDIREKEGSPDREESHASVDLSLSLGCTPSPAATDKVKQDKKSEKSSGAFPSESKKAGTDAGISLELSLSCGCISTRTDEEKQLIQYKESSDDEYTTDLDVRDMTYMEKSSGASSPEASDISLELCLALRNSLGVEAGNHRNRNNNGGLTLALNDGFNFTCNKKRKRVESPNLSSNRNKRRRLAEAEVRAGQDHDPWCIKKKLSTSDLSDMSRLLLPKKLVESHILPHWDDQRKQQIHKDTGLGVSVFDCDTNNDHALVFKRWKNGAYVFIQNWIPNFVRRRDLKLNDEIGLYWDIPNSRFNFSVLNRAPRE</sequence>
<keyword evidence="5" id="KW-0539">Nucleus</keyword>
<dbReference type="AlphaFoldDB" id="A0A9W7IG89"/>
<dbReference type="InterPro" id="IPR003340">
    <property type="entry name" value="B3_DNA-bd"/>
</dbReference>
<gene>
    <name evidence="7" type="ORF">HRI_003291700</name>
</gene>
<reference evidence="7" key="1">
    <citation type="submission" date="2023-05" db="EMBL/GenBank/DDBJ databases">
        <title>Genome and transcriptome analyses reveal genes involved in the formation of fine ridges on petal epidermal cells in Hibiscus trionum.</title>
        <authorList>
            <person name="Koshimizu S."/>
            <person name="Masuda S."/>
            <person name="Ishii T."/>
            <person name="Shirasu K."/>
            <person name="Hoshino A."/>
            <person name="Arita M."/>
        </authorList>
    </citation>
    <scope>NUCLEOTIDE SEQUENCE</scope>
    <source>
        <strain evidence="7">Hamamatsu line</strain>
    </source>
</reference>
<dbReference type="GO" id="GO:0003677">
    <property type="term" value="F:DNA binding"/>
    <property type="evidence" value="ECO:0007669"/>
    <property type="project" value="UniProtKB-KW"/>
</dbReference>
<evidence type="ECO:0000256" key="3">
    <source>
        <dbReference type="ARBA" id="ARBA00023125"/>
    </source>
</evidence>
<evidence type="ECO:0000256" key="4">
    <source>
        <dbReference type="ARBA" id="ARBA00023163"/>
    </source>
</evidence>
<feature type="compositionally biased region" description="Basic and acidic residues" evidence="6">
    <location>
        <begin position="17"/>
        <end position="33"/>
    </location>
</feature>
<dbReference type="EMBL" id="BSYR01000028">
    <property type="protein sequence ID" value="GMI96224.1"/>
    <property type="molecule type" value="Genomic_DNA"/>
</dbReference>
<evidence type="ECO:0000256" key="2">
    <source>
        <dbReference type="ARBA" id="ARBA00023015"/>
    </source>
</evidence>
<dbReference type="GO" id="GO:0005634">
    <property type="term" value="C:nucleus"/>
    <property type="evidence" value="ECO:0007669"/>
    <property type="project" value="UniProtKB-SubCell"/>
</dbReference>
<comment type="subcellular location">
    <subcellularLocation>
        <location evidence="1">Nucleus</location>
    </subcellularLocation>
</comment>
<feature type="compositionally biased region" description="Basic and acidic residues" evidence="6">
    <location>
        <begin position="51"/>
        <end position="61"/>
    </location>
</feature>
<feature type="region of interest" description="Disordered" evidence="6">
    <location>
        <begin position="14"/>
        <end position="73"/>
    </location>
</feature>
<protein>
    <recommendedName>
        <fullName evidence="9">B3 domain-containing protein</fullName>
    </recommendedName>
</protein>
<evidence type="ECO:0000256" key="5">
    <source>
        <dbReference type="ARBA" id="ARBA00023242"/>
    </source>
</evidence>
<comment type="caution">
    <text evidence="7">The sequence shown here is derived from an EMBL/GenBank/DDBJ whole genome shotgun (WGS) entry which is preliminary data.</text>
</comment>
<dbReference type="InterPro" id="IPR051442">
    <property type="entry name" value="B3_domain"/>
</dbReference>
<organism evidence="7 8">
    <name type="scientific">Hibiscus trionum</name>
    <name type="common">Flower of an hour</name>
    <dbReference type="NCBI Taxonomy" id="183268"/>
    <lineage>
        <taxon>Eukaryota</taxon>
        <taxon>Viridiplantae</taxon>
        <taxon>Streptophyta</taxon>
        <taxon>Embryophyta</taxon>
        <taxon>Tracheophyta</taxon>
        <taxon>Spermatophyta</taxon>
        <taxon>Magnoliopsida</taxon>
        <taxon>eudicotyledons</taxon>
        <taxon>Gunneridae</taxon>
        <taxon>Pentapetalae</taxon>
        <taxon>rosids</taxon>
        <taxon>malvids</taxon>
        <taxon>Malvales</taxon>
        <taxon>Malvaceae</taxon>
        <taxon>Malvoideae</taxon>
        <taxon>Hibiscus</taxon>
    </lineage>
</organism>
<evidence type="ECO:0000256" key="6">
    <source>
        <dbReference type="SAM" id="MobiDB-lite"/>
    </source>
</evidence>
<dbReference type="PANTHER" id="PTHR34269">
    <property type="entry name" value="TRANSCRIPTION FACTOR B3-DOMAIN FAMILY-RELATED"/>
    <property type="match status" value="1"/>
</dbReference>
<dbReference type="CDD" id="cd10017">
    <property type="entry name" value="B3_DNA"/>
    <property type="match status" value="1"/>
</dbReference>
<dbReference type="OrthoDB" id="1915967at2759"/>
<name>A0A9W7IG89_HIBTR</name>
<accession>A0A9W7IG89</accession>
<dbReference type="Proteomes" id="UP001165190">
    <property type="component" value="Unassembled WGS sequence"/>
</dbReference>